<protein>
    <recommendedName>
        <fullName evidence="5">GHMP kinase N-terminal domain-containing protein</fullName>
    </recommendedName>
</protein>
<dbReference type="InterPro" id="IPR006204">
    <property type="entry name" value="GHMP_kinase_N_dom"/>
</dbReference>
<evidence type="ECO:0000256" key="2">
    <source>
        <dbReference type="ARBA" id="ARBA00022741"/>
    </source>
</evidence>
<dbReference type="Pfam" id="PF00288">
    <property type="entry name" value="GHMP_kinases_N"/>
    <property type="match status" value="1"/>
</dbReference>
<dbReference type="SUPFAM" id="SSF55060">
    <property type="entry name" value="GHMP Kinase, C-terminal domain"/>
    <property type="match status" value="1"/>
</dbReference>
<keyword evidence="1" id="KW-0444">Lipid biosynthesis</keyword>
<dbReference type="Gene3D" id="3.30.230.120">
    <property type="match status" value="1"/>
</dbReference>
<feature type="domain" description="GHMP kinase N-terminal" evidence="5">
    <location>
        <begin position="42"/>
        <end position="116"/>
    </location>
</feature>
<organism evidence="6">
    <name type="scientific">uncultured Poseidoniia archaeon</name>
    <dbReference type="NCBI Taxonomy" id="1697135"/>
    <lineage>
        <taxon>Archaea</taxon>
        <taxon>Methanobacteriati</taxon>
        <taxon>Thermoplasmatota</taxon>
        <taxon>Candidatus Poseidoniia</taxon>
        <taxon>environmental samples</taxon>
    </lineage>
</organism>
<reference evidence="6" key="2">
    <citation type="journal article" date="2015" name="ISME J.">
        <title>A new class of marine Euryarchaeota group II from the Mediterranean deep chlorophyll maximum.</title>
        <authorList>
            <person name="Martin-Cuadrado A.B."/>
            <person name="Garcia-Heredia I."/>
            <person name="Molto A.G."/>
            <person name="Lopez-Ubeda R."/>
            <person name="Kimes N."/>
            <person name="Lopez-Garcia P."/>
            <person name="Moreira D."/>
            <person name="Rodriguez-Valera F."/>
        </authorList>
    </citation>
    <scope>NUCLEOTIDE SEQUENCE</scope>
</reference>
<evidence type="ECO:0000259" key="5">
    <source>
        <dbReference type="Pfam" id="PF00288"/>
    </source>
</evidence>
<dbReference type="GO" id="GO:0019287">
    <property type="term" value="P:isopentenyl diphosphate biosynthetic process, mevalonate pathway"/>
    <property type="evidence" value="ECO:0007669"/>
    <property type="project" value="TreeGrafter"/>
</dbReference>
<sequence length="286" mass="31841">MDGQFDVIVPVRVDLSGGWTDVNPYCTDFGGEVINFTINKYVKATVNILKEITYDFDIPIGSGLGTSGSVNVARIALLGKDQNLSLHEIAEAAYQEEIKSGNKCGRQDQWAATFGGFNRFMFHGENVEIMPFEPARSAVKWIKKHLLIAYTGISHNSGEIQNQVWSRYESGDEEVIEGLHRIRLTTRKLADSLQRDQRQHFVDSLNEVSSAIDSIDKSINAPFLPVIQPLLDDSSVMAWKALGAGSGGCAAILCHPLHIKKVREKISKSGWQLIEWDYENTGIKMK</sequence>
<reference evidence="6" key="1">
    <citation type="submission" date="2014-11" db="EMBL/GenBank/DDBJ databases">
        <authorList>
            <person name="Zhu J."/>
            <person name="Qi W."/>
            <person name="Song R."/>
        </authorList>
    </citation>
    <scope>NUCLEOTIDE SEQUENCE</scope>
</reference>
<dbReference type="PRINTS" id="PR00959">
    <property type="entry name" value="MEVGALKINASE"/>
</dbReference>
<dbReference type="PANTHER" id="PTHR43290">
    <property type="entry name" value="MEVALONATE KINASE"/>
    <property type="match status" value="1"/>
</dbReference>
<name>A0A1B1TAX3_9ARCH</name>
<dbReference type="InterPro" id="IPR006205">
    <property type="entry name" value="Mev_gal_kin"/>
</dbReference>
<keyword evidence="3" id="KW-0067">ATP-binding</keyword>
<dbReference type="GO" id="GO:0004496">
    <property type="term" value="F:mevalonate kinase activity"/>
    <property type="evidence" value="ECO:0007669"/>
    <property type="project" value="InterPro"/>
</dbReference>
<evidence type="ECO:0000313" key="6">
    <source>
        <dbReference type="EMBL" id="ANV79405.1"/>
    </source>
</evidence>
<dbReference type="PANTHER" id="PTHR43290:SF1">
    <property type="entry name" value="GLUCURONOKINASE 1-RELATED"/>
    <property type="match status" value="1"/>
</dbReference>
<evidence type="ECO:0000256" key="1">
    <source>
        <dbReference type="ARBA" id="ARBA00022516"/>
    </source>
</evidence>
<dbReference type="InterPro" id="IPR020568">
    <property type="entry name" value="Ribosomal_Su5_D2-typ_SF"/>
</dbReference>
<dbReference type="InterPro" id="IPR036554">
    <property type="entry name" value="GHMP_kinase_C_sf"/>
</dbReference>
<evidence type="ECO:0000256" key="4">
    <source>
        <dbReference type="ARBA" id="ARBA00023098"/>
    </source>
</evidence>
<dbReference type="GO" id="GO:0005524">
    <property type="term" value="F:ATP binding"/>
    <property type="evidence" value="ECO:0007669"/>
    <property type="project" value="UniProtKB-KW"/>
</dbReference>
<dbReference type="EMBL" id="KP211831">
    <property type="protein sequence ID" value="ANV79405.1"/>
    <property type="molecule type" value="Genomic_DNA"/>
</dbReference>
<dbReference type="SUPFAM" id="SSF54211">
    <property type="entry name" value="Ribosomal protein S5 domain 2-like"/>
    <property type="match status" value="1"/>
</dbReference>
<dbReference type="GO" id="GO:0005829">
    <property type="term" value="C:cytosol"/>
    <property type="evidence" value="ECO:0007669"/>
    <property type="project" value="TreeGrafter"/>
</dbReference>
<keyword evidence="4" id="KW-0443">Lipid metabolism</keyword>
<proteinExistence type="predicted"/>
<keyword evidence="2" id="KW-0547">Nucleotide-binding</keyword>
<dbReference type="AlphaFoldDB" id="A0A1B1TAX3"/>
<accession>A0A1B1TAX3</accession>
<evidence type="ECO:0000256" key="3">
    <source>
        <dbReference type="ARBA" id="ARBA00022840"/>
    </source>
</evidence>